<protein>
    <submittedName>
        <fullName evidence="3">Uncharacterized protein DUF3617</fullName>
    </submittedName>
</protein>
<sequence>MPARHIRIPSVLALALGLAGAAHAQDILPGLWEVKSQMRMADGRDLGKELAAMREQLKSLPPEVRKTMEQQMAGAGVAFGEGGTIRTCLTPEEVRSDVIREGQKEGDCTYTRVSRSGNTWRGRVSCTDPRAEGEFTTTLHSPTHYSTRSVLTSKEDGRTEVDIDARRVSADCGALGAGAAGRRKP</sequence>
<name>A0A317RGM1_9BURK</name>
<organism evidence="3 4">
    <name type="scientific">Melaminivora alkalimesophila</name>
    <dbReference type="NCBI Taxonomy" id="1165852"/>
    <lineage>
        <taxon>Bacteria</taxon>
        <taxon>Pseudomonadati</taxon>
        <taxon>Pseudomonadota</taxon>
        <taxon>Betaproteobacteria</taxon>
        <taxon>Burkholderiales</taxon>
        <taxon>Comamonadaceae</taxon>
        <taxon>Melaminivora</taxon>
    </lineage>
</organism>
<keyword evidence="4" id="KW-1185">Reference proteome</keyword>
<comment type="caution">
    <text evidence="3">The sequence shown here is derived from an EMBL/GenBank/DDBJ whole genome shotgun (WGS) entry which is preliminary data.</text>
</comment>
<evidence type="ECO:0000256" key="1">
    <source>
        <dbReference type="SAM" id="MobiDB-lite"/>
    </source>
</evidence>
<dbReference type="OrthoDB" id="8536404at2"/>
<proteinExistence type="predicted"/>
<dbReference type="AlphaFoldDB" id="A0A317RGM1"/>
<feature type="chain" id="PRO_5016323493" evidence="2">
    <location>
        <begin position="25"/>
        <end position="185"/>
    </location>
</feature>
<evidence type="ECO:0000256" key="2">
    <source>
        <dbReference type="SAM" id="SignalP"/>
    </source>
</evidence>
<dbReference type="Pfam" id="PF12276">
    <property type="entry name" value="DUF3617"/>
    <property type="match status" value="1"/>
</dbReference>
<dbReference type="RefSeq" id="WP_019373596.1">
    <property type="nucleotide sequence ID" value="NZ_ALEE01000315.1"/>
</dbReference>
<evidence type="ECO:0000313" key="3">
    <source>
        <dbReference type="EMBL" id="PWW48891.1"/>
    </source>
</evidence>
<feature type="region of interest" description="Disordered" evidence="1">
    <location>
        <begin position="137"/>
        <end position="158"/>
    </location>
</feature>
<dbReference type="Proteomes" id="UP000246483">
    <property type="component" value="Unassembled WGS sequence"/>
</dbReference>
<feature type="compositionally biased region" description="Polar residues" evidence="1">
    <location>
        <begin position="137"/>
        <end position="152"/>
    </location>
</feature>
<gene>
    <name evidence="3" type="ORF">DFR36_101400</name>
</gene>
<keyword evidence="2" id="KW-0732">Signal</keyword>
<feature type="signal peptide" evidence="2">
    <location>
        <begin position="1"/>
        <end position="24"/>
    </location>
</feature>
<reference evidence="3 4" key="1">
    <citation type="submission" date="2018-05" db="EMBL/GenBank/DDBJ databases">
        <title>Genomic Encyclopedia of Type Strains, Phase IV (KMG-IV): sequencing the most valuable type-strain genomes for metagenomic binning, comparative biology and taxonomic classification.</title>
        <authorList>
            <person name="Goeker M."/>
        </authorList>
    </citation>
    <scope>NUCLEOTIDE SEQUENCE [LARGE SCALE GENOMIC DNA]</scope>
    <source>
        <strain evidence="3 4">DSM 26006</strain>
    </source>
</reference>
<dbReference type="EMBL" id="QGUB01000001">
    <property type="protein sequence ID" value="PWW48891.1"/>
    <property type="molecule type" value="Genomic_DNA"/>
</dbReference>
<evidence type="ECO:0000313" key="4">
    <source>
        <dbReference type="Proteomes" id="UP000246483"/>
    </source>
</evidence>
<accession>A0A317RGM1</accession>
<dbReference type="InterPro" id="IPR022061">
    <property type="entry name" value="DUF3617"/>
</dbReference>